<dbReference type="Gene3D" id="3.40.50.1820">
    <property type="entry name" value="alpha/beta hydrolase"/>
    <property type="match status" value="1"/>
</dbReference>
<dbReference type="PANTHER" id="PTHR42776">
    <property type="entry name" value="SERINE PEPTIDASE S9 FAMILY MEMBER"/>
    <property type="match status" value="1"/>
</dbReference>
<evidence type="ECO:0000256" key="1">
    <source>
        <dbReference type="ARBA" id="ARBA00022801"/>
    </source>
</evidence>
<proteinExistence type="predicted"/>
<protein>
    <submittedName>
        <fullName evidence="4">S9 family peptidase</fullName>
    </submittedName>
</protein>
<dbReference type="InterPro" id="IPR011659">
    <property type="entry name" value="WD40"/>
</dbReference>
<dbReference type="PANTHER" id="PTHR42776:SF27">
    <property type="entry name" value="DIPEPTIDYL PEPTIDASE FAMILY MEMBER 6"/>
    <property type="match status" value="1"/>
</dbReference>
<evidence type="ECO:0000313" key="5">
    <source>
        <dbReference type="Proteomes" id="UP000615026"/>
    </source>
</evidence>
<reference evidence="4" key="1">
    <citation type="submission" date="2020-10" db="EMBL/GenBank/DDBJ databases">
        <authorList>
            <person name="Castelo-Branco R."/>
            <person name="Eusebio N."/>
            <person name="Adriana R."/>
            <person name="Vieira A."/>
            <person name="Brugerolle De Fraissinette N."/>
            <person name="Rezende De Castro R."/>
            <person name="Schneider M.P."/>
            <person name="Vasconcelos V."/>
            <person name="Leao P.N."/>
        </authorList>
    </citation>
    <scope>NUCLEOTIDE SEQUENCE</scope>
    <source>
        <strain evidence="4">LEGE 11479</strain>
    </source>
</reference>
<dbReference type="Pfam" id="PF00326">
    <property type="entry name" value="Peptidase_S9"/>
    <property type="match status" value="1"/>
</dbReference>
<keyword evidence="2" id="KW-0720">Serine protease</keyword>
<dbReference type="GO" id="GO:0006508">
    <property type="term" value="P:proteolysis"/>
    <property type="evidence" value="ECO:0007669"/>
    <property type="project" value="InterPro"/>
</dbReference>
<dbReference type="GO" id="GO:0004252">
    <property type="term" value="F:serine-type endopeptidase activity"/>
    <property type="evidence" value="ECO:0007669"/>
    <property type="project" value="TreeGrafter"/>
</dbReference>
<evidence type="ECO:0000313" key="4">
    <source>
        <dbReference type="EMBL" id="MBE9065989.1"/>
    </source>
</evidence>
<dbReference type="AlphaFoldDB" id="A0A928X1S4"/>
<dbReference type="SUPFAM" id="SSF53474">
    <property type="entry name" value="alpha/beta-Hydrolases"/>
    <property type="match status" value="1"/>
</dbReference>
<dbReference type="Pfam" id="PF07676">
    <property type="entry name" value="PD40"/>
    <property type="match status" value="1"/>
</dbReference>
<dbReference type="Proteomes" id="UP000615026">
    <property type="component" value="Unassembled WGS sequence"/>
</dbReference>
<dbReference type="InterPro" id="IPR029058">
    <property type="entry name" value="AB_hydrolase_fold"/>
</dbReference>
<keyword evidence="5" id="KW-1185">Reference proteome</keyword>
<dbReference type="RefSeq" id="WP_193991405.1">
    <property type="nucleotide sequence ID" value="NZ_JADEXP010000024.1"/>
</dbReference>
<dbReference type="SUPFAM" id="SSF82171">
    <property type="entry name" value="DPP6 N-terminal domain-like"/>
    <property type="match status" value="1"/>
</dbReference>
<keyword evidence="1" id="KW-0378">Hydrolase</keyword>
<keyword evidence="2" id="KW-0645">Protease</keyword>
<dbReference type="EMBL" id="JADEXP010000024">
    <property type="protein sequence ID" value="MBE9065989.1"/>
    <property type="molecule type" value="Genomic_DNA"/>
</dbReference>
<evidence type="ECO:0000259" key="3">
    <source>
        <dbReference type="Pfam" id="PF00326"/>
    </source>
</evidence>
<comment type="caution">
    <text evidence="4">The sequence shown here is derived from an EMBL/GenBank/DDBJ whole genome shotgun (WGS) entry which is preliminary data.</text>
</comment>
<gene>
    <name evidence="4" type="ORF">IQ260_04920</name>
</gene>
<organism evidence="4 5">
    <name type="scientific">Leptolyngbya cf. ectocarpi LEGE 11479</name>
    <dbReference type="NCBI Taxonomy" id="1828722"/>
    <lineage>
        <taxon>Bacteria</taxon>
        <taxon>Bacillati</taxon>
        <taxon>Cyanobacteriota</taxon>
        <taxon>Cyanophyceae</taxon>
        <taxon>Leptolyngbyales</taxon>
        <taxon>Leptolyngbyaceae</taxon>
        <taxon>Leptolyngbya group</taxon>
        <taxon>Leptolyngbya</taxon>
    </lineage>
</organism>
<dbReference type="InterPro" id="IPR011042">
    <property type="entry name" value="6-blade_b-propeller_TolB-like"/>
</dbReference>
<accession>A0A928X1S4</accession>
<name>A0A928X1S4_LEPEC</name>
<sequence length="684" mass="75344">MKQLQRGAGLIMMSISLIGFSFGNPHLPFTAKTANAAENQAPPLLQRELFFADPDIAGAQLSPDGQFLAFQKPLNGVMNVWVKGINEPMAAARPVTADADRPIMIYFWSADGRYILYAQDQGGNENFHIYAADPTSLEGTARNLTAIEGVAARIYAIPKQTPNQIIVGFNDRDPRFHDIYRVDLTTGERTLLLQNDQQIGLWTTDLSGNVRLAFRQTAERGNEILAVGDDGLTPIYTCRIEETCVPIRFHADGQRVYLMSNRNGDLIQLELLNLENQQSQVVEVDPENQVDFGGAVFSEATDELMVTYYVGDRIRLYPQNDAIAADVAWLQQQLPDADIALKSLTQDDRFALIGAQSDVNPGSTYLFDRSTRTLEKLYDSRPELSSEHLATMQPIRYTARDRLEIPAYLTLPQGVDPVNLPVIVMPHGGPWARDTWGYNPFTQFLANRGYAILQPNFRGSTGYGKAFLNAGNNEWGTGAMQHDLTDGVQYLIDEGIADPERVGIFGGSYGGYATLAGLAFTPDIYAVGASAVGPSNLITLLRSIPPYWESLKATFALRLGDPEDPSDHNRLEAQSPLFFADQIQAPLMVIQGANDPRVKQAESDQIVAALRDLGQPVEYLVAPDEGHGFSKEINSLAMTAALEMFLAEHLGGRYQTDIAPDVQSQLERLTVDINTVTVNTPEVN</sequence>
<feature type="domain" description="Peptidase S9 prolyl oligopeptidase catalytic" evidence="3">
    <location>
        <begin position="442"/>
        <end position="652"/>
    </location>
</feature>
<dbReference type="Gene3D" id="2.120.10.30">
    <property type="entry name" value="TolB, C-terminal domain"/>
    <property type="match status" value="1"/>
</dbReference>
<evidence type="ECO:0000256" key="2">
    <source>
        <dbReference type="ARBA" id="ARBA00022825"/>
    </source>
</evidence>
<dbReference type="InterPro" id="IPR001375">
    <property type="entry name" value="Peptidase_S9_cat"/>
</dbReference>